<keyword evidence="4" id="KW-0472">Membrane</keyword>
<evidence type="ECO:0000256" key="1">
    <source>
        <dbReference type="ARBA" id="ARBA00010296"/>
    </source>
</evidence>
<organism evidence="8 9">
    <name type="scientific">Parasphingopyxis lamellibrachiae</name>
    <dbReference type="NCBI Taxonomy" id="680125"/>
    <lineage>
        <taxon>Bacteria</taxon>
        <taxon>Pseudomonadati</taxon>
        <taxon>Pseudomonadota</taxon>
        <taxon>Alphaproteobacteria</taxon>
        <taxon>Sphingomonadales</taxon>
        <taxon>Sphingomonadaceae</taxon>
        <taxon>Parasphingopyxis</taxon>
    </lineage>
</organism>
<dbReference type="AlphaFoldDB" id="A0A3D9FGV6"/>
<dbReference type="PROSITE" id="PS51257">
    <property type="entry name" value="PROKAR_LIPOPROTEIN"/>
    <property type="match status" value="1"/>
</dbReference>
<gene>
    <name evidence="8" type="ORF">DFR46_1921</name>
</gene>
<evidence type="ECO:0000256" key="3">
    <source>
        <dbReference type="ARBA" id="ARBA00022729"/>
    </source>
</evidence>
<comment type="similarity">
    <text evidence="1">Belongs to the EcnA/EcnB lipoprotein family.</text>
</comment>
<keyword evidence="2" id="KW-1003">Cell membrane</keyword>
<dbReference type="EMBL" id="QRDP01000004">
    <property type="protein sequence ID" value="RED16888.1"/>
    <property type="molecule type" value="Genomic_DNA"/>
</dbReference>
<dbReference type="GO" id="GO:0016020">
    <property type="term" value="C:membrane"/>
    <property type="evidence" value="ECO:0007669"/>
    <property type="project" value="InterPro"/>
</dbReference>
<dbReference type="Proteomes" id="UP000256310">
    <property type="component" value="Unassembled WGS sequence"/>
</dbReference>
<proteinExistence type="inferred from homology"/>
<keyword evidence="9" id="KW-1185">Reference proteome</keyword>
<dbReference type="RefSeq" id="WP_116236241.1">
    <property type="nucleotide sequence ID" value="NZ_QRDP01000004.1"/>
</dbReference>
<evidence type="ECO:0000256" key="6">
    <source>
        <dbReference type="ARBA" id="ARBA00023288"/>
    </source>
</evidence>
<feature type="signal peptide" evidence="7">
    <location>
        <begin position="1"/>
        <end position="17"/>
    </location>
</feature>
<comment type="caution">
    <text evidence="8">The sequence shown here is derived from an EMBL/GenBank/DDBJ whole genome shotgun (WGS) entry which is preliminary data.</text>
</comment>
<feature type="chain" id="PRO_5017701136" evidence="7">
    <location>
        <begin position="18"/>
        <end position="41"/>
    </location>
</feature>
<evidence type="ECO:0000313" key="8">
    <source>
        <dbReference type="EMBL" id="RED16888.1"/>
    </source>
</evidence>
<evidence type="ECO:0000256" key="5">
    <source>
        <dbReference type="ARBA" id="ARBA00023139"/>
    </source>
</evidence>
<accession>A0A3D9FGV6</accession>
<evidence type="ECO:0000256" key="2">
    <source>
        <dbReference type="ARBA" id="ARBA00022475"/>
    </source>
</evidence>
<keyword evidence="3 7" id="KW-0732">Signal</keyword>
<keyword evidence="6" id="KW-0449">Lipoprotein</keyword>
<dbReference type="InterPro" id="IPR012556">
    <property type="entry name" value="Entericidin"/>
</dbReference>
<evidence type="ECO:0000256" key="4">
    <source>
        <dbReference type="ARBA" id="ARBA00023136"/>
    </source>
</evidence>
<evidence type="ECO:0000313" key="9">
    <source>
        <dbReference type="Proteomes" id="UP000256310"/>
    </source>
</evidence>
<sequence>MKSFAILAAALVFSATAGCNTIQGIGEDVESVGETVAREAQ</sequence>
<dbReference type="OrthoDB" id="7363288at2"/>
<protein>
    <submittedName>
        <fullName evidence="8">Entericidin EcnA/B family protein</fullName>
    </submittedName>
</protein>
<evidence type="ECO:0000256" key="7">
    <source>
        <dbReference type="SAM" id="SignalP"/>
    </source>
</evidence>
<dbReference type="Pfam" id="PF08085">
    <property type="entry name" value="Entericidin"/>
    <property type="match status" value="1"/>
</dbReference>
<name>A0A3D9FGV6_9SPHN</name>
<keyword evidence="5" id="KW-0564">Palmitate</keyword>
<dbReference type="GO" id="GO:0009636">
    <property type="term" value="P:response to toxic substance"/>
    <property type="evidence" value="ECO:0007669"/>
    <property type="project" value="InterPro"/>
</dbReference>
<reference evidence="8 9" key="1">
    <citation type="submission" date="2018-07" db="EMBL/GenBank/DDBJ databases">
        <title>Genomic Encyclopedia of Type Strains, Phase IV (KMG-IV): sequencing the most valuable type-strain genomes for metagenomic binning, comparative biology and taxonomic classification.</title>
        <authorList>
            <person name="Goeker M."/>
        </authorList>
    </citation>
    <scope>NUCLEOTIDE SEQUENCE [LARGE SCALE GENOMIC DNA]</scope>
    <source>
        <strain evidence="8 9">DSM 26725</strain>
    </source>
</reference>